<gene>
    <name evidence="1" type="ORF">METZ01_LOCUS175263</name>
</gene>
<reference evidence="1" key="1">
    <citation type="submission" date="2018-05" db="EMBL/GenBank/DDBJ databases">
        <authorList>
            <person name="Lanie J.A."/>
            <person name="Ng W.-L."/>
            <person name="Kazmierczak K.M."/>
            <person name="Andrzejewski T.M."/>
            <person name="Davidsen T.M."/>
            <person name="Wayne K.J."/>
            <person name="Tettelin H."/>
            <person name="Glass J.I."/>
            <person name="Rusch D."/>
            <person name="Podicherti R."/>
            <person name="Tsui H.-C.T."/>
            <person name="Winkler M.E."/>
        </authorList>
    </citation>
    <scope>NUCLEOTIDE SEQUENCE</scope>
</reference>
<accession>A0A382C990</accession>
<dbReference type="EMBL" id="UINC01033317">
    <property type="protein sequence ID" value="SVB22409.1"/>
    <property type="molecule type" value="Genomic_DNA"/>
</dbReference>
<protein>
    <submittedName>
        <fullName evidence="1">Uncharacterized protein</fullName>
    </submittedName>
</protein>
<sequence length="49" mass="5390">MIHWTAALCNQNDQVTVHAGDYSTAHLITPLIGFEVNPGGLAWQLDLTR</sequence>
<proteinExistence type="predicted"/>
<name>A0A382C990_9ZZZZ</name>
<dbReference type="AlphaFoldDB" id="A0A382C990"/>
<evidence type="ECO:0000313" key="1">
    <source>
        <dbReference type="EMBL" id="SVB22409.1"/>
    </source>
</evidence>
<organism evidence="1">
    <name type="scientific">marine metagenome</name>
    <dbReference type="NCBI Taxonomy" id="408172"/>
    <lineage>
        <taxon>unclassified sequences</taxon>
        <taxon>metagenomes</taxon>
        <taxon>ecological metagenomes</taxon>
    </lineage>
</organism>